<accession>W6K3X5</accession>
<dbReference type="Proteomes" id="UP000035763">
    <property type="component" value="Unassembled WGS sequence"/>
</dbReference>
<evidence type="ECO:0000313" key="2">
    <source>
        <dbReference type="Proteomes" id="UP000035763"/>
    </source>
</evidence>
<dbReference type="STRING" id="1193182.BN11_3650007"/>
<proteinExistence type="predicted"/>
<dbReference type="InterPro" id="IPR019639">
    <property type="entry name" value="DUF2505"/>
</dbReference>
<evidence type="ECO:0000313" key="1">
    <source>
        <dbReference type="EMBL" id="CCH74024.1"/>
    </source>
</evidence>
<dbReference type="AlphaFoldDB" id="W6K3X5"/>
<name>W6K3X5_9MICO</name>
<reference evidence="1 2" key="1">
    <citation type="journal article" date="2013" name="ISME J.">
        <title>A metabolic model for members of the genus Tetrasphaera involved in enhanced biological phosphorus removal.</title>
        <authorList>
            <person name="Kristiansen R."/>
            <person name="Nguyen H.T.T."/>
            <person name="Saunders A.M."/>
            <person name="Nielsen J.L."/>
            <person name="Wimmer R."/>
            <person name="Le V.Q."/>
            <person name="McIlroy S.J."/>
            <person name="Petrovski S."/>
            <person name="Seviour R.J."/>
            <person name="Calteau A."/>
            <person name="Nielsen K.L."/>
            <person name="Nielsen P.H."/>
        </authorList>
    </citation>
    <scope>NUCLEOTIDE SEQUENCE [LARGE SCALE GENOMIC DNA]</scope>
    <source>
        <strain evidence="1 2">Ben110</strain>
    </source>
</reference>
<dbReference type="Pfam" id="PF10698">
    <property type="entry name" value="DUF2505"/>
    <property type="match status" value="1"/>
</dbReference>
<gene>
    <name evidence="1" type="ORF">BN11_3650007</name>
</gene>
<sequence length="160" mass="17451">MQFRTEMRYPAPPAEVYAMLADPGFREQVCVDQDVISADVDVTSNGDLMSVRIDQVQPTQGVPSFAKPVVGETSRAVQIEEWTDQTSAALEIKTPGKPATMKGTITLTPEDDGTLEVVELTIKVSVPLVGGRIEKLLGDLVRRSTSAERETGMRWLAAMD</sequence>
<dbReference type="Gene3D" id="3.30.530.20">
    <property type="match status" value="1"/>
</dbReference>
<organism evidence="1 2">
    <name type="scientific">Nostocoides australiense Ben110</name>
    <dbReference type="NCBI Taxonomy" id="1193182"/>
    <lineage>
        <taxon>Bacteria</taxon>
        <taxon>Bacillati</taxon>
        <taxon>Actinomycetota</taxon>
        <taxon>Actinomycetes</taxon>
        <taxon>Micrococcales</taxon>
        <taxon>Intrasporangiaceae</taxon>
        <taxon>Nostocoides</taxon>
    </lineage>
</organism>
<protein>
    <recommendedName>
        <fullName evidence="3">Carbon monoxide dehydrogenase subunit G</fullName>
    </recommendedName>
</protein>
<dbReference type="InterPro" id="IPR023393">
    <property type="entry name" value="START-like_dom_sf"/>
</dbReference>
<dbReference type="RefSeq" id="WP_048699557.1">
    <property type="nucleotide sequence ID" value="NZ_HG764815.1"/>
</dbReference>
<keyword evidence="2" id="KW-1185">Reference proteome</keyword>
<evidence type="ECO:0008006" key="3">
    <source>
        <dbReference type="Google" id="ProtNLM"/>
    </source>
</evidence>
<dbReference type="EMBL" id="CAJA01000296">
    <property type="protein sequence ID" value="CCH74024.1"/>
    <property type="molecule type" value="Genomic_DNA"/>
</dbReference>
<dbReference type="SUPFAM" id="SSF55961">
    <property type="entry name" value="Bet v1-like"/>
    <property type="match status" value="1"/>
</dbReference>
<comment type="caution">
    <text evidence="1">The sequence shown here is derived from an EMBL/GenBank/DDBJ whole genome shotgun (WGS) entry which is preliminary data.</text>
</comment>